<feature type="compositionally biased region" description="Polar residues" evidence="1">
    <location>
        <begin position="491"/>
        <end position="512"/>
    </location>
</feature>
<name>A0A6A5Z0K3_9PLEO</name>
<evidence type="ECO:0000256" key="1">
    <source>
        <dbReference type="SAM" id="MobiDB-lite"/>
    </source>
</evidence>
<dbReference type="InterPro" id="IPR051061">
    <property type="entry name" value="Zinc_finger_trans_reg"/>
</dbReference>
<protein>
    <recommendedName>
        <fullName evidence="2">C2H2-type domain-containing protein</fullName>
    </recommendedName>
</protein>
<keyword evidence="4" id="KW-1185">Reference proteome</keyword>
<dbReference type="OrthoDB" id="5305647at2759"/>
<feature type="compositionally biased region" description="Basic and acidic residues" evidence="1">
    <location>
        <begin position="629"/>
        <end position="639"/>
    </location>
</feature>
<proteinExistence type="predicted"/>
<dbReference type="Pfam" id="PF26176">
    <property type="entry name" value="zf_C2H2_17_2"/>
    <property type="match status" value="1"/>
</dbReference>
<feature type="compositionally biased region" description="Polar residues" evidence="1">
    <location>
        <begin position="564"/>
        <end position="575"/>
    </location>
</feature>
<evidence type="ECO:0000313" key="3">
    <source>
        <dbReference type="EMBL" id="KAF2112942.1"/>
    </source>
</evidence>
<dbReference type="PANTHER" id="PTHR46179:SF24">
    <property type="entry name" value="C2H2-TYPE DOMAIN-CONTAINING PROTEIN"/>
    <property type="match status" value="1"/>
</dbReference>
<dbReference type="GO" id="GO:0005634">
    <property type="term" value="C:nucleus"/>
    <property type="evidence" value="ECO:0007669"/>
    <property type="project" value="TreeGrafter"/>
</dbReference>
<sequence>MAIQQRQQTASIYLTFKVVQFVNHFRRGLKPRVSDATTPSLGPDTCLGLSSQALRRIEKGLSRAELQNRKKHDSSSRICKNRNTIRPSLKLHTPGRHDAINRNTSGEEVQHLLQSLDGNIPLPNNALSATAADDGLFLKQDDLSITLFESFSINEITKTLALVFEALQVFNAVKRQYDDAWLVAQGQQSGLQIDEKFIANYEHLLLRLQSLLMESLTRKAIEALLEGGQSKTQRKLLGWFAEFPSVHPKCATWPWSVSSGLLAVLWGVCWMYYSPTDEQGAGKGSNRVPQDRFLQNQAWSLPRPSSNEYFNFGRELTGTQPQQASQQPHHDVGGFRQDVAGAQGFRAAQSGFESLQGAMYGGPHVMAGSRLRLSGRNSADRRQDHGLAVGRAFSASPTTATATYNNAASWSHDVSIIAAQDTNFFSPDFPGLATSHNILAFPQQFDNSIPQDSSWQQYAHTQRHSVSGLPQQDRSSHLAVPGITIRVTDGNPGSNGSAQPQPDFGSYSNSLYQSSAQQPQAPQLNIDTSFSHFYQDFDNMGNLANDASPLQIHSAPVSRHERTPSLNSTIPTPVSMTAPRSPVLSPASDRRLSVASSHAHGGHQRQISEDISSIDGDDTLGPRRNHAYKRSEEPPRNRENKMICKHEECASLTFDRKCEWSKHMDKHDRPYKCNVKGCEKLQGFTYSGGLLRHEREVHKLHGGTKKSLYCPFPDCKRSSGSGFTRKENLAEHVRRVHRRAGSTSTDLGTFILTRSDTELEATEVRLPSESPYQRNDEIDLSSPLKRKRTSDAGSEDGGDSDLRAELKRLRRENEEKDSRLRQLEAAVMALQSRG</sequence>
<feature type="compositionally biased region" description="Basic and acidic residues" evidence="1">
    <location>
        <begin position="800"/>
        <end position="820"/>
    </location>
</feature>
<dbReference type="PANTHER" id="PTHR46179">
    <property type="entry name" value="ZINC FINGER PROTEIN"/>
    <property type="match status" value="1"/>
</dbReference>
<feature type="domain" description="C2H2-type" evidence="2">
    <location>
        <begin position="642"/>
        <end position="667"/>
    </location>
</feature>
<dbReference type="AlphaFoldDB" id="A0A6A5Z0K3"/>
<dbReference type="EMBL" id="ML977329">
    <property type="protein sequence ID" value="KAF2112942.1"/>
    <property type="molecule type" value="Genomic_DNA"/>
</dbReference>
<dbReference type="GO" id="GO:0006357">
    <property type="term" value="P:regulation of transcription by RNA polymerase II"/>
    <property type="evidence" value="ECO:0007669"/>
    <property type="project" value="TreeGrafter"/>
</dbReference>
<reference evidence="3" key="1">
    <citation type="journal article" date="2020" name="Stud. Mycol.">
        <title>101 Dothideomycetes genomes: a test case for predicting lifestyles and emergence of pathogens.</title>
        <authorList>
            <person name="Haridas S."/>
            <person name="Albert R."/>
            <person name="Binder M."/>
            <person name="Bloem J."/>
            <person name="Labutti K."/>
            <person name="Salamov A."/>
            <person name="Andreopoulos B."/>
            <person name="Baker S."/>
            <person name="Barry K."/>
            <person name="Bills G."/>
            <person name="Bluhm B."/>
            <person name="Cannon C."/>
            <person name="Castanera R."/>
            <person name="Culley D."/>
            <person name="Daum C."/>
            <person name="Ezra D."/>
            <person name="Gonzalez J."/>
            <person name="Henrissat B."/>
            <person name="Kuo A."/>
            <person name="Liang C."/>
            <person name="Lipzen A."/>
            <person name="Lutzoni F."/>
            <person name="Magnuson J."/>
            <person name="Mondo S."/>
            <person name="Nolan M."/>
            <person name="Ohm R."/>
            <person name="Pangilinan J."/>
            <person name="Park H.-J."/>
            <person name="Ramirez L."/>
            <person name="Alfaro M."/>
            <person name="Sun H."/>
            <person name="Tritt A."/>
            <person name="Yoshinaga Y."/>
            <person name="Zwiers L.-H."/>
            <person name="Turgeon B."/>
            <person name="Goodwin S."/>
            <person name="Spatafora J."/>
            <person name="Crous P."/>
            <person name="Grigoriev I."/>
        </authorList>
    </citation>
    <scope>NUCLEOTIDE SEQUENCE</scope>
    <source>
        <strain evidence="3">CBS 627.86</strain>
    </source>
</reference>
<dbReference type="InterPro" id="IPR059095">
    <property type="entry name" value="Znf_C2H2_17_2nd"/>
</dbReference>
<dbReference type="Gene3D" id="3.30.160.60">
    <property type="entry name" value="Classic Zinc Finger"/>
    <property type="match status" value="2"/>
</dbReference>
<feature type="region of interest" description="Disordered" evidence="1">
    <location>
        <begin position="763"/>
        <end position="820"/>
    </location>
</feature>
<accession>A0A6A5Z0K3</accession>
<feature type="region of interest" description="Disordered" evidence="1">
    <location>
        <begin position="450"/>
        <end position="521"/>
    </location>
</feature>
<dbReference type="Proteomes" id="UP000799770">
    <property type="component" value="Unassembled WGS sequence"/>
</dbReference>
<feature type="domain" description="C2H2-type" evidence="2">
    <location>
        <begin position="671"/>
        <end position="698"/>
    </location>
</feature>
<evidence type="ECO:0000313" key="4">
    <source>
        <dbReference type="Proteomes" id="UP000799770"/>
    </source>
</evidence>
<feature type="region of interest" description="Disordered" evidence="1">
    <location>
        <begin position="557"/>
        <end position="639"/>
    </location>
</feature>
<feature type="compositionally biased region" description="Polar residues" evidence="1">
    <location>
        <begin position="450"/>
        <end position="473"/>
    </location>
</feature>
<evidence type="ECO:0000259" key="2">
    <source>
        <dbReference type="SMART" id="SM00355"/>
    </source>
</evidence>
<dbReference type="Pfam" id="PF26177">
    <property type="entry name" value="zf_C2H2_17_1st"/>
    <property type="match status" value="1"/>
</dbReference>
<dbReference type="InterPro" id="IPR013087">
    <property type="entry name" value="Znf_C2H2_type"/>
</dbReference>
<dbReference type="SMART" id="SM00355">
    <property type="entry name" value="ZnF_C2H2"/>
    <property type="match status" value="3"/>
</dbReference>
<dbReference type="InterPro" id="IPR059009">
    <property type="entry name" value="Znf_C2H2_17_1st"/>
</dbReference>
<feature type="domain" description="C2H2-type" evidence="2">
    <location>
        <begin position="708"/>
        <end position="737"/>
    </location>
</feature>
<organism evidence="3 4">
    <name type="scientific">Lophiotrema nucula</name>
    <dbReference type="NCBI Taxonomy" id="690887"/>
    <lineage>
        <taxon>Eukaryota</taxon>
        <taxon>Fungi</taxon>
        <taxon>Dikarya</taxon>
        <taxon>Ascomycota</taxon>
        <taxon>Pezizomycotina</taxon>
        <taxon>Dothideomycetes</taxon>
        <taxon>Pleosporomycetidae</taxon>
        <taxon>Pleosporales</taxon>
        <taxon>Lophiotremataceae</taxon>
        <taxon>Lophiotrema</taxon>
    </lineage>
</organism>
<gene>
    <name evidence="3" type="ORF">BDV96DRAFT_579458</name>
</gene>